<accession>A0A344TMB8</accession>
<dbReference type="SMART" id="SM00448">
    <property type="entry name" value="REC"/>
    <property type="match status" value="1"/>
</dbReference>
<name>A0A344TMB8_9BACT</name>
<evidence type="ECO:0000259" key="3">
    <source>
        <dbReference type="PROSITE" id="PS50930"/>
    </source>
</evidence>
<dbReference type="PROSITE" id="PS50930">
    <property type="entry name" value="HTH_LYTTR"/>
    <property type="match status" value="1"/>
</dbReference>
<dbReference type="OrthoDB" id="1646880at2"/>
<dbReference type="SUPFAM" id="SSF52172">
    <property type="entry name" value="CheY-like"/>
    <property type="match status" value="1"/>
</dbReference>
<dbReference type="RefSeq" id="WP_114068557.1">
    <property type="nucleotide sequence ID" value="NZ_CP030850.1"/>
</dbReference>
<dbReference type="InterPro" id="IPR011006">
    <property type="entry name" value="CheY-like_superfamily"/>
</dbReference>
<feature type="modified residue" description="4-aspartylphosphate" evidence="1">
    <location>
        <position position="55"/>
    </location>
</feature>
<dbReference type="GO" id="GO:0003677">
    <property type="term" value="F:DNA binding"/>
    <property type="evidence" value="ECO:0007669"/>
    <property type="project" value="UniProtKB-KW"/>
</dbReference>
<dbReference type="KEGG" id="run:DR864_19600"/>
<dbReference type="InterPro" id="IPR046947">
    <property type="entry name" value="LytR-like"/>
</dbReference>
<dbReference type="Gene3D" id="3.40.50.2300">
    <property type="match status" value="1"/>
</dbReference>
<feature type="domain" description="HTH LytTR-type" evidence="3">
    <location>
        <begin position="140"/>
        <end position="247"/>
    </location>
</feature>
<dbReference type="Pfam" id="PF04397">
    <property type="entry name" value="LytTR"/>
    <property type="match status" value="1"/>
</dbReference>
<dbReference type="Pfam" id="PF00072">
    <property type="entry name" value="Response_reg"/>
    <property type="match status" value="1"/>
</dbReference>
<sequence length="247" mass="28063">MFKAILVDDERMSLEVLAIKLRKVAPEINILSTFQSPEEAVVGIRQLKPDVLFLDIEMPLMDGFTLLRQLEPYSFEVIFTTAYNQYAIEAIRQSALDFLLKPIREIELSSALQRLEKKRYNQQTSHNESLALSSLQFNKIAIPSLKGVTFVPIQDIVWLESDSNYTVFHLAANGAPPRKLVASRTLKEFEQILASAHFLRVHRSALINLLRVKEYVRGEGGTVLMDDGSEVEISRNEKKGFLEKLGL</sequence>
<feature type="domain" description="Response regulatory" evidence="2">
    <location>
        <begin position="3"/>
        <end position="116"/>
    </location>
</feature>
<dbReference type="Proteomes" id="UP000251993">
    <property type="component" value="Chromosome"/>
</dbReference>
<dbReference type="PROSITE" id="PS50110">
    <property type="entry name" value="RESPONSE_REGULATORY"/>
    <property type="match status" value="1"/>
</dbReference>
<evidence type="ECO:0000259" key="2">
    <source>
        <dbReference type="PROSITE" id="PS50110"/>
    </source>
</evidence>
<dbReference type="InterPro" id="IPR001789">
    <property type="entry name" value="Sig_transdc_resp-reg_receiver"/>
</dbReference>
<keyword evidence="4" id="KW-0238">DNA-binding</keyword>
<evidence type="ECO:0000313" key="4">
    <source>
        <dbReference type="EMBL" id="AXE19789.1"/>
    </source>
</evidence>
<evidence type="ECO:0000313" key="5">
    <source>
        <dbReference type="Proteomes" id="UP000251993"/>
    </source>
</evidence>
<dbReference type="PANTHER" id="PTHR37299:SF1">
    <property type="entry name" value="STAGE 0 SPORULATION PROTEIN A HOMOLOG"/>
    <property type="match status" value="1"/>
</dbReference>
<dbReference type="EMBL" id="CP030850">
    <property type="protein sequence ID" value="AXE19789.1"/>
    <property type="molecule type" value="Genomic_DNA"/>
</dbReference>
<protein>
    <submittedName>
        <fullName evidence="4">DNA-binding response regulator</fullName>
    </submittedName>
</protein>
<proteinExistence type="predicted"/>
<dbReference type="InterPro" id="IPR007492">
    <property type="entry name" value="LytTR_DNA-bd_dom"/>
</dbReference>
<evidence type="ECO:0000256" key="1">
    <source>
        <dbReference type="PROSITE-ProRule" id="PRU00169"/>
    </source>
</evidence>
<reference evidence="4 5" key="1">
    <citation type="submission" date="2018-07" db="EMBL/GenBank/DDBJ databases">
        <title>Genome sequencing of Runella.</title>
        <authorList>
            <person name="Baek M.-G."/>
            <person name="Yi H."/>
        </authorList>
    </citation>
    <scope>NUCLEOTIDE SEQUENCE [LARGE SCALE GENOMIC DNA]</scope>
    <source>
        <strain evidence="4 5">HYN0085</strain>
    </source>
</reference>
<keyword evidence="1" id="KW-0597">Phosphoprotein</keyword>
<dbReference type="Gene3D" id="2.40.50.1020">
    <property type="entry name" value="LytTr DNA-binding domain"/>
    <property type="match status" value="1"/>
</dbReference>
<dbReference type="SMART" id="SM00850">
    <property type="entry name" value="LytTR"/>
    <property type="match status" value="1"/>
</dbReference>
<organism evidence="4 5">
    <name type="scientific">Runella rosea</name>
    <dbReference type="NCBI Taxonomy" id="2259595"/>
    <lineage>
        <taxon>Bacteria</taxon>
        <taxon>Pseudomonadati</taxon>
        <taxon>Bacteroidota</taxon>
        <taxon>Cytophagia</taxon>
        <taxon>Cytophagales</taxon>
        <taxon>Spirosomataceae</taxon>
        <taxon>Runella</taxon>
    </lineage>
</organism>
<dbReference type="PANTHER" id="PTHR37299">
    <property type="entry name" value="TRANSCRIPTIONAL REGULATOR-RELATED"/>
    <property type="match status" value="1"/>
</dbReference>
<dbReference type="AlphaFoldDB" id="A0A344TMB8"/>
<gene>
    <name evidence="4" type="ORF">DR864_19600</name>
</gene>
<dbReference type="GO" id="GO:0000156">
    <property type="term" value="F:phosphorelay response regulator activity"/>
    <property type="evidence" value="ECO:0007669"/>
    <property type="project" value="InterPro"/>
</dbReference>
<keyword evidence="5" id="KW-1185">Reference proteome</keyword>